<feature type="domain" description="TFIIF beta subunit HTH" evidence="11">
    <location>
        <begin position="257"/>
        <end position="316"/>
    </location>
</feature>
<dbReference type="GO" id="GO:0005674">
    <property type="term" value="C:transcription factor TFIIF complex"/>
    <property type="evidence" value="ECO:0007669"/>
    <property type="project" value="InterPro"/>
</dbReference>
<feature type="region of interest" description="Disordered" evidence="10">
    <location>
        <begin position="324"/>
        <end position="351"/>
    </location>
</feature>
<keyword evidence="7" id="KW-0539">Nucleus</keyword>
<dbReference type="CDD" id="cd07980">
    <property type="entry name" value="TFIIF_beta"/>
    <property type="match status" value="1"/>
</dbReference>
<keyword evidence="6" id="KW-0804">Transcription</keyword>
<sequence length="351" mass="39871">MNGIKPDPDIKMDPDAMTPPGSGYMDDDFYEDTGELQLPDKNAQKDIWLTRIPRWLYDAVANYDDLADGNDDDQIVIGEVQFFPDPDRPGGVSKTRPMRMFFNDKWYDKSKLPRAFQLQMSQASSDMLANTYVFTEKDLPGYKPTGLGQGRQGVSGNFGIQDPKARVQKRSKYKKAIPKQTSLLGSATREYTATPLPTKEYIEFEKQRTSLAIQGANNRTNIVDHMNDHIANMNVQKLFKTFIKPAVTTKPQINKAARIPKNELIDMLHQCFDEYAYWPMKSLKAKTQQPEAYLKEVLTDIADLVKTGPFASCWKRSAMYNRNAANQVEDKPPGADDVDDPDEEMEMEDVV</sequence>
<evidence type="ECO:0000256" key="7">
    <source>
        <dbReference type="ARBA" id="ARBA00023242"/>
    </source>
</evidence>
<dbReference type="SUPFAM" id="SSF50916">
    <property type="entry name" value="Rap30/74 interaction domains"/>
    <property type="match status" value="1"/>
</dbReference>
<keyword evidence="4" id="KW-0805">Transcription regulation</keyword>
<name>A0A9P4NCJ9_9PLEO</name>
<dbReference type="Pfam" id="PF02270">
    <property type="entry name" value="TFIIF_beta"/>
    <property type="match status" value="1"/>
</dbReference>
<dbReference type="Proteomes" id="UP000800093">
    <property type="component" value="Unassembled WGS sequence"/>
</dbReference>
<dbReference type="SUPFAM" id="SSF46785">
    <property type="entry name" value="Winged helix' DNA-binding domain"/>
    <property type="match status" value="1"/>
</dbReference>
<evidence type="ECO:0000256" key="8">
    <source>
        <dbReference type="ARBA" id="ARBA00081473"/>
    </source>
</evidence>
<dbReference type="EMBL" id="ML986579">
    <property type="protein sequence ID" value="KAF2270658.1"/>
    <property type="molecule type" value="Genomic_DNA"/>
</dbReference>
<proteinExistence type="inferred from homology"/>
<dbReference type="Pfam" id="PF17683">
    <property type="entry name" value="TFIIF_beta_N"/>
    <property type="match status" value="1"/>
</dbReference>
<dbReference type="Gene3D" id="1.10.10.10">
    <property type="entry name" value="Winged helix-like DNA-binding domain superfamily/Winged helix DNA-binding domain"/>
    <property type="match status" value="1"/>
</dbReference>
<evidence type="ECO:0000256" key="9">
    <source>
        <dbReference type="ARBA" id="ARBA00081863"/>
    </source>
</evidence>
<dbReference type="InterPro" id="IPR040504">
    <property type="entry name" value="TFIIF_beta_N"/>
</dbReference>
<feature type="domain" description="TFIIF beta subunit N-terminal" evidence="12">
    <location>
        <begin position="45"/>
        <end position="195"/>
    </location>
</feature>
<dbReference type="PANTHER" id="PTHR10445:SF0">
    <property type="entry name" value="GENERAL TRANSCRIPTION FACTOR IIF SUBUNIT 2"/>
    <property type="match status" value="1"/>
</dbReference>
<dbReference type="AlphaFoldDB" id="A0A9P4NCJ9"/>
<comment type="similarity">
    <text evidence="2">Belongs to the TFIIF beta subunit family.</text>
</comment>
<reference evidence="14" key="1">
    <citation type="journal article" date="2020" name="Stud. Mycol.">
        <title>101 Dothideomycetes genomes: A test case for predicting lifestyles and emergence of pathogens.</title>
        <authorList>
            <person name="Haridas S."/>
            <person name="Albert R."/>
            <person name="Binder M."/>
            <person name="Bloem J."/>
            <person name="LaButti K."/>
            <person name="Salamov A."/>
            <person name="Andreopoulos B."/>
            <person name="Baker S."/>
            <person name="Barry K."/>
            <person name="Bills G."/>
            <person name="Bluhm B."/>
            <person name="Cannon C."/>
            <person name="Castanera R."/>
            <person name="Culley D."/>
            <person name="Daum C."/>
            <person name="Ezra D."/>
            <person name="Gonzalez J."/>
            <person name="Henrissat B."/>
            <person name="Kuo A."/>
            <person name="Liang C."/>
            <person name="Lipzen A."/>
            <person name="Lutzoni F."/>
            <person name="Magnuson J."/>
            <person name="Mondo S."/>
            <person name="Nolan M."/>
            <person name="Ohm R."/>
            <person name="Pangilinan J."/>
            <person name="Park H.-J."/>
            <person name="Ramirez L."/>
            <person name="Alfaro M."/>
            <person name="Sun H."/>
            <person name="Tritt A."/>
            <person name="Yoshinaga Y."/>
            <person name="Zwiers L.-H."/>
            <person name="Turgeon B."/>
            <person name="Goodwin S."/>
            <person name="Spatafora J."/>
            <person name="Crous P."/>
            <person name="Grigoriev I."/>
        </authorList>
    </citation>
    <scope>NUCLEOTIDE SEQUENCE [LARGE SCALE GENOMIC DNA]</scope>
    <source>
        <strain evidence="14">CBS 304.66</strain>
    </source>
</reference>
<evidence type="ECO:0000256" key="2">
    <source>
        <dbReference type="ARBA" id="ARBA00009543"/>
    </source>
</evidence>
<comment type="subcellular location">
    <subcellularLocation>
        <location evidence="1">Nucleus</location>
    </subcellularLocation>
</comment>
<dbReference type="GO" id="GO:0003677">
    <property type="term" value="F:DNA binding"/>
    <property type="evidence" value="ECO:0007669"/>
    <property type="project" value="UniProtKB-KW"/>
</dbReference>
<organism evidence="13 14">
    <name type="scientific">Lojkania enalia</name>
    <dbReference type="NCBI Taxonomy" id="147567"/>
    <lineage>
        <taxon>Eukaryota</taxon>
        <taxon>Fungi</taxon>
        <taxon>Dikarya</taxon>
        <taxon>Ascomycota</taxon>
        <taxon>Pezizomycotina</taxon>
        <taxon>Dothideomycetes</taxon>
        <taxon>Pleosporomycetidae</taxon>
        <taxon>Pleosporales</taxon>
        <taxon>Pleosporales incertae sedis</taxon>
        <taxon>Lojkania</taxon>
    </lineage>
</organism>
<dbReference type="InterPro" id="IPR040450">
    <property type="entry name" value="TFIIF_beta_HTH"/>
</dbReference>
<keyword evidence="14" id="KW-1185">Reference proteome</keyword>
<feature type="compositionally biased region" description="Acidic residues" evidence="10">
    <location>
        <begin position="336"/>
        <end position="351"/>
    </location>
</feature>
<dbReference type="GO" id="GO:0006367">
    <property type="term" value="P:transcription initiation at RNA polymerase II promoter"/>
    <property type="evidence" value="ECO:0007669"/>
    <property type="project" value="InterPro"/>
</dbReference>
<keyword evidence="5" id="KW-0238">DNA-binding</keyword>
<evidence type="ECO:0000259" key="12">
    <source>
        <dbReference type="Pfam" id="PF17683"/>
    </source>
</evidence>
<protein>
    <recommendedName>
        <fullName evidence="3">Transcription initiation factor IIF subunit beta</fullName>
    </recommendedName>
    <alternativeName>
        <fullName evidence="9">TFIIF medium subunit</fullName>
    </alternativeName>
    <alternativeName>
        <fullName evidence="8">TFIIF-beta</fullName>
    </alternativeName>
</protein>
<evidence type="ECO:0000259" key="11">
    <source>
        <dbReference type="Pfam" id="PF02270"/>
    </source>
</evidence>
<accession>A0A9P4NCJ9</accession>
<evidence type="ECO:0000256" key="4">
    <source>
        <dbReference type="ARBA" id="ARBA00023015"/>
    </source>
</evidence>
<evidence type="ECO:0000256" key="3">
    <source>
        <dbReference type="ARBA" id="ARBA00021453"/>
    </source>
</evidence>
<evidence type="ECO:0000256" key="6">
    <source>
        <dbReference type="ARBA" id="ARBA00023163"/>
    </source>
</evidence>
<evidence type="ECO:0000313" key="13">
    <source>
        <dbReference type="EMBL" id="KAF2270658.1"/>
    </source>
</evidence>
<dbReference type="InterPro" id="IPR036390">
    <property type="entry name" value="WH_DNA-bd_sf"/>
</dbReference>
<evidence type="ECO:0000313" key="14">
    <source>
        <dbReference type="Proteomes" id="UP000800093"/>
    </source>
</evidence>
<dbReference type="OrthoDB" id="26094at2759"/>
<comment type="caution">
    <text evidence="13">The sequence shown here is derived from an EMBL/GenBank/DDBJ whole genome shotgun (WGS) entry which is preliminary data.</text>
</comment>
<evidence type="ECO:0000256" key="1">
    <source>
        <dbReference type="ARBA" id="ARBA00004123"/>
    </source>
</evidence>
<evidence type="ECO:0000256" key="5">
    <source>
        <dbReference type="ARBA" id="ARBA00023125"/>
    </source>
</evidence>
<dbReference type="InterPro" id="IPR036388">
    <property type="entry name" value="WH-like_DNA-bd_sf"/>
</dbReference>
<dbReference type="InterPro" id="IPR003196">
    <property type="entry name" value="TFIIF_beta"/>
</dbReference>
<dbReference type="PANTHER" id="PTHR10445">
    <property type="entry name" value="GENERAL TRANSCRIPTION FACTOR IIF SUBUNIT 2"/>
    <property type="match status" value="1"/>
</dbReference>
<feature type="compositionally biased region" description="Basic and acidic residues" evidence="10">
    <location>
        <begin position="1"/>
        <end position="14"/>
    </location>
</feature>
<feature type="region of interest" description="Disordered" evidence="10">
    <location>
        <begin position="1"/>
        <end position="32"/>
    </location>
</feature>
<evidence type="ECO:0000256" key="10">
    <source>
        <dbReference type="SAM" id="MobiDB-lite"/>
    </source>
</evidence>
<gene>
    <name evidence="13" type="ORF">CC78DRAFT_573948</name>
</gene>
<dbReference type="InterPro" id="IPR011039">
    <property type="entry name" value="TFIIF_interaction"/>
</dbReference>
<dbReference type="FunFam" id="1.10.10.10:FF:000035">
    <property type="entry name" value="General transcription factor IIF subunit 2"/>
    <property type="match status" value="1"/>
</dbReference>